<comment type="catalytic activity">
    <reaction evidence="4">
        <text>uridine(1911/1915/1917) in 23S rRNA = pseudouridine(1911/1915/1917) in 23S rRNA</text>
        <dbReference type="Rhea" id="RHEA:42524"/>
        <dbReference type="Rhea" id="RHEA-COMP:10097"/>
        <dbReference type="Rhea" id="RHEA-COMP:10098"/>
        <dbReference type="ChEBI" id="CHEBI:65314"/>
        <dbReference type="ChEBI" id="CHEBI:65315"/>
        <dbReference type="EC" id="5.4.99.23"/>
    </reaction>
</comment>
<dbReference type="PROSITE" id="PS01129">
    <property type="entry name" value="PSI_RLU"/>
    <property type="match status" value="1"/>
</dbReference>
<evidence type="ECO:0000313" key="11">
    <source>
        <dbReference type="Proteomes" id="UP000636949"/>
    </source>
</evidence>
<dbReference type="InterPro" id="IPR050188">
    <property type="entry name" value="RluA_PseudoU_synthase"/>
</dbReference>
<reference evidence="10" key="2">
    <citation type="submission" date="2020-09" db="EMBL/GenBank/DDBJ databases">
        <authorList>
            <person name="Sun Q."/>
            <person name="Zhou Y."/>
        </authorList>
    </citation>
    <scope>NUCLEOTIDE SEQUENCE</scope>
    <source>
        <strain evidence="10">CGMCC 1.15758</strain>
    </source>
</reference>
<name>A0A8J3E745_9GAMM</name>
<accession>A0A8J3E745</accession>
<dbReference type="Pfam" id="PF00849">
    <property type="entry name" value="PseudoU_synth_2"/>
    <property type="match status" value="1"/>
</dbReference>
<dbReference type="NCBIfam" id="NF008385">
    <property type="entry name" value="PRK11180.1"/>
    <property type="match status" value="1"/>
</dbReference>
<keyword evidence="3 8" id="KW-0413">Isomerase</keyword>
<dbReference type="SUPFAM" id="SSF55120">
    <property type="entry name" value="Pseudouridine synthase"/>
    <property type="match status" value="1"/>
</dbReference>
<dbReference type="SUPFAM" id="SSF55174">
    <property type="entry name" value="Alpha-L RNA-binding motif"/>
    <property type="match status" value="1"/>
</dbReference>
<sequence>MPHHTVSKNIQQNVIAPESCAGQRLDQCLSNVFSDYSRSQLQKWLKQGAILVNGEIKKAKDKIIGGEEISLNATLEDKNHWQPEDIPLDIIYEDDDVIVINKPAGLTVHPGAGNLSGTLSNALLAHDPAFAKVPRAGIVHRLDKDTSGLMVAAKSLKAHASLVAQLSKRQVKREYEAIATGYITVGSTIKTKIGRSPHNRLRMAVTPTGKEAITHFVVLERYRAHTRIRCKLETGRTHQIRVHMAHLKAPLVGDPVYNPRLKLARGLSDEAQDVLKDFNRQALHAYKLAFIHPVSAEVVEFSAKPPKDMQALILTLRQDAESLYSYEEDEFDDDYFDFADDYDDFDDEDYDDYDYEDEE</sequence>
<evidence type="ECO:0000256" key="4">
    <source>
        <dbReference type="ARBA" id="ARBA00036882"/>
    </source>
</evidence>
<evidence type="ECO:0000259" key="9">
    <source>
        <dbReference type="SMART" id="SM00363"/>
    </source>
</evidence>
<evidence type="ECO:0000256" key="2">
    <source>
        <dbReference type="ARBA" id="ARBA00022884"/>
    </source>
</evidence>
<evidence type="ECO:0000256" key="7">
    <source>
        <dbReference type="PROSITE-ProRule" id="PRU00182"/>
    </source>
</evidence>
<dbReference type="FunFam" id="3.30.2350.10:FF:000006">
    <property type="entry name" value="Pseudouridine synthase"/>
    <property type="match status" value="1"/>
</dbReference>
<dbReference type="AlphaFoldDB" id="A0A8J3E745"/>
<comment type="catalytic activity">
    <reaction evidence="8">
        <text>a uridine in RNA = a pseudouridine in RNA</text>
        <dbReference type="Rhea" id="RHEA:48348"/>
        <dbReference type="Rhea" id="RHEA-COMP:12068"/>
        <dbReference type="Rhea" id="RHEA-COMP:12069"/>
        <dbReference type="ChEBI" id="CHEBI:65314"/>
        <dbReference type="ChEBI" id="CHEBI:65315"/>
    </reaction>
</comment>
<dbReference type="CDD" id="cd02869">
    <property type="entry name" value="PseudoU_synth_RluA_like"/>
    <property type="match status" value="1"/>
</dbReference>
<feature type="active site" evidence="6">
    <location>
        <position position="143"/>
    </location>
</feature>
<keyword evidence="2 7" id="KW-0694">RNA-binding</keyword>
<evidence type="ECO:0000313" key="10">
    <source>
        <dbReference type="EMBL" id="GGF90469.1"/>
    </source>
</evidence>
<dbReference type="PANTHER" id="PTHR21600">
    <property type="entry name" value="MITOCHONDRIAL RNA PSEUDOURIDINE SYNTHASE"/>
    <property type="match status" value="1"/>
</dbReference>
<dbReference type="PANTHER" id="PTHR21600:SF44">
    <property type="entry name" value="RIBOSOMAL LARGE SUBUNIT PSEUDOURIDINE SYNTHASE D"/>
    <property type="match status" value="1"/>
</dbReference>
<dbReference type="OrthoDB" id="9807829at2"/>
<dbReference type="CDD" id="cd00165">
    <property type="entry name" value="S4"/>
    <property type="match status" value="1"/>
</dbReference>
<dbReference type="RefSeq" id="WP_117001574.1">
    <property type="nucleotide sequence ID" value="NZ_BMJS01000003.1"/>
</dbReference>
<dbReference type="Pfam" id="PF01479">
    <property type="entry name" value="S4"/>
    <property type="match status" value="1"/>
</dbReference>
<dbReference type="InterPro" id="IPR036986">
    <property type="entry name" value="S4_RNA-bd_sf"/>
</dbReference>
<dbReference type="Proteomes" id="UP000636949">
    <property type="component" value="Unassembled WGS sequence"/>
</dbReference>
<dbReference type="GO" id="GO:0160140">
    <property type="term" value="F:23S rRNA pseudouridine(1911/1915/1917) synthase activity"/>
    <property type="evidence" value="ECO:0007669"/>
    <property type="project" value="UniProtKB-EC"/>
</dbReference>
<protein>
    <recommendedName>
        <fullName evidence="8">Pseudouridine synthase</fullName>
        <ecNumber evidence="8">5.4.99.-</ecNumber>
    </recommendedName>
</protein>
<feature type="domain" description="RNA-binding S4" evidence="9">
    <location>
        <begin position="23"/>
        <end position="80"/>
    </location>
</feature>
<dbReference type="Gene3D" id="3.30.2350.10">
    <property type="entry name" value="Pseudouridine synthase"/>
    <property type="match status" value="1"/>
</dbReference>
<dbReference type="Gene3D" id="3.10.290.10">
    <property type="entry name" value="RNA-binding S4 domain"/>
    <property type="match status" value="1"/>
</dbReference>
<keyword evidence="11" id="KW-1185">Reference proteome</keyword>
<reference evidence="10" key="1">
    <citation type="journal article" date="2014" name="Int. J. Syst. Evol. Microbiol.">
        <title>Complete genome sequence of Corynebacterium casei LMG S-19264T (=DSM 44701T), isolated from a smear-ripened cheese.</title>
        <authorList>
            <consortium name="US DOE Joint Genome Institute (JGI-PGF)"/>
            <person name="Walter F."/>
            <person name="Albersmeier A."/>
            <person name="Kalinowski J."/>
            <person name="Ruckert C."/>
        </authorList>
    </citation>
    <scope>NUCLEOTIDE SEQUENCE</scope>
    <source>
        <strain evidence="10">CGMCC 1.15758</strain>
    </source>
</reference>
<dbReference type="InterPro" id="IPR006225">
    <property type="entry name" value="PsdUridine_synth_RluC/D"/>
</dbReference>
<dbReference type="GO" id="GO:0003723">
    <property type="term" value="F:RNA binding"/>
    <property type="evidence" value="ECO:0007669"/>
    <property type="project" value="UniProtKB-KW"/>
</dbReference>
<organism evidence="10 11">
    <name type="scientific">Cysteiniphilum litorale</name>
    <dbReference type="NCBI Taxonomy" id="2056700"/>
    <lineage>
        <taxon>Bacteria</taxon>
        <taxon>Pseudomonadati</taxon>
        <taxon>Pseudomonadota</taxon>
        <taxon>Gammaproteobacteria</taxon>
        <taxon>Thiotrichales</taxon>
        <taxon>Fastidiosibacteraceae</taxon>
        <taxon>Cysteiniphilum</taxon>
    </lineage>
</organism>
<dbReference type="EMBL" id="BMJS01000003">
    <property type="protein sequence ID" value="GGF90469.1"/>
    <property type="molecule type" value="Genomic_DNA"/>
</dbReference>
<evidence type="ECO:0000256" key="8">
    <source>
        <dbReference type="RuleBase" id="RU362028"/>
    </source>
</evidence>
<dbReference type="SMART" id="SM00363">
    <property type="entry name" value="S4"/>
    <property type="match status" value="1"/>
</dbReference>
<comment type="function">
    <text evidence="5">Responsible for synthesis of pseudouridine from uracil at positions 1911, 1915 and 1917 in 23S ribosomal RNA.</text>
</comment>
<dbReference type="NCBIfam" id="TIGR00005">
    <property type="entry name" value="rluA_subfam"/>
    <property type="match status" value="1"/>
</dbReference>
<proteinExistence type="inferred from homology"/>
<comment type="caution">
    <text evidence="10">The sequence shown here is derived from an EMBL/GenBank/DDBJ whole genome shotgun (WGS) entry which is preliminary data.</text>
</comment>
<dbReference type="InterPro" id="IPR006145">
    <property type="entry name" value="PsdUridine_synth_RsuA/RluA"/>
</dbReference>
<dbReference type="EC" id="5.4.99.-" evidence="8"/>
<comment type="similarity">
    <text evidence="1 8">Belongs to the pseudouridine synthase RluA family.</text>
</comment>
<dbReference type="GO" id="GO:0000455">
    <property type="term" value="P:enzyme-directed rRNA pseudouridine synthesis"/>
    <property type="evidence" value="ECO:0007669"/>
    <property type="project" value="TreeGrafter"/>
</dbReference>
<evidence type="ECO:0000256" key="1">
    <source>
        <dbReference type="ARBA" id="ARBA00010876"/>
    </source>
</evidence>
<evidence type="ECO:0000256" key="3">
    <source>
        <dbReference type="ARBA" id="ARBA00023235"/>
    </source>
</evidence>
<dbReference type="PROSITE" id="PS50889">
    <property type="entry name" value="S4"/>
    <property type="match status" value="1"/>
</dbReference>
<gene>
    <name evidence="10" type="primary">rluD</name>
    <name evidence="10" type="ORF">GCM10010995_04750</name>
</gene>
<evidence type="ECO:0000256" key="6">
    <source>
        <dbReference type="PIRSR" id="PIRSR606225-1"/>
    </source>
</evidence>
<dbReference type="InterPro" id="IPR006224">
    <property type="entry name" value="PsdUridine_synth_RluA-like_CS"/>
</dbReference>
<dbReference type="InterPro" id="IPR002942">
    <property type="entry name" value="S4_RNA-bd"/>
</dbReference>
<dbReference type="InterPro" id="IPR020103">
    <property type="entry name" value="PsdUridine_synth_cat_dom_sf"/>
</dbReference>
<evidence type="ECO:0000256" key="5">
    <source>
        <dbReference type="ARBA" id="ARBA00056072"/>
    </source>
</evidence>